<dbReference type="PANTHER" id="PTHR30203:SF24">
    <property type="entry name" value="BLR4935 PROTEIN"/>
    <property type="match status" value="1"/>
</dbReference>
<evidence type="ECO:0000313" key="8">
    <source>
        <dbReference type="EMBL" id="KAA0695381.1"/>
    </source>
</evidence>
<keyword evidence="6" id="KW-0998">Cell outer membrane</keyword>
<evidence type="ECO:0000256" key="2">
    <source>
        <dbReference type="ARBA" id="ARBA00007613"/>
    </source>
</evidence>
<dbReference type="PANTHER" id="PTHR30203">
    <property type="entry name" value="OUTER MEMBRANE CATION EFFLUX PROTEIN"/>
    <property type="match status" value="1"/>
</dbReference>
<evidence type="ECO:0000256" key="6">
    <source>
        <dbReference type="ARBA" id="ARBA00023237"/>
    </source>
</evidence>
<dbReference type="AlphaFoldDB" id="A0A7V7GUZ6"/>
<dbReference type="SUPFAM" id="SSF56954">
    <property type="entry name" value="Outer membrane efflux proteins (OEP)"/>
    <property type="match status" value="1"/>
</dbReference>
<evidence type="ECO:0000313" key="9">
    <source>
        <dbReference type="Proteomes" id="UP000463138"/>
    </source>
</evidence>
<dbReference type="EMBL" id="QOVF01000002">
    <property type="protein sequence ID" value="KAA0695381.1"/>
    <property type="molecule type" value="Genomic_DNA"/>
</dbReference>
<dbReference type="InterPro" id="IPR003423">
    <property type="entry name" value="OMP_efflux"/>
</dbReference>
<evidence type="ECO:0000256" key="1">
    <source>
        <dbReference type="ARBA" id="ARBA00004442"/>
    </source>
</evidence>
<evidence type="ECO:0000256" key="4">
    <source>
        <dbReference type="ARBA" id="ARBA00022692"/>
    </source>
</evidence>
<dbReference type="GO" id="GO:0015562">
    <property type="term" value="F:efflux transmembrane transporter activity"/>
    <property type="evidence" value="ECO:0007669"/>
    <property type="project" value="InterPro"/>
</dbReference>
<comment type="caution">
    <text evidence="8">The sequence shown here is derived from an EMBL/GenBank/DDBJ whole genome shotgun (WGS) entry which is preliminary data.</text>
</comment>
<dbReference type="Proteomes" id="UP000463138">
    <property type="component" value="Unassembled WGS sequence"/>
</dbReference>
<name>A0A7V7GUZ6_9GAMM</name>
<keyword evidence="9" id="KW-1185">Reference proteome</keyword>
<accession>A0A7V7GUZ6</accession>
<reference evidence="8 9" key="1">
    <citation type="submission" date="2018-07" db="EMBL/GenBank/DDBJ databases">
        <title>Pseudomonas laoshanensis sp. nov., isolated from soil.</title>
        <authorList>
            <person name="Sun J."/>
            <person name="Yu L."/>
            <person name="Wang M."/>
            <person name="Zhang C."/>
        </authorList>
    </citation>
    <scope>NUCLEOTIDE SEQUENCE [LARGE SCALE GENOMIC DNA]</scope>
    <source>
        <strain evidence="8 9">Y22</strain>
    </source>
</reference>
<dbReference type="InterPro" id="IPR010131">
    <property type="entry name" value="MdtP/NodT-like"/>
</dbReference>
<keyword evidence="4" id="KW-0812">Transmembrane</keyword>
<keyword evidence="3" id="KW-1134">Transmembrane beta strand</keyword>
<protein>
    <submittedName>
        <fullName evidence="8">TolC family protein</fullName>
    </submittedName>
</protein>
<evidence type="ECO:0000256" key="3">
    <source>
        <dbReference type="ARBA" id="ARBA00022452"/>
    </source>
</evidence>
<proteinExistence type="inferred from homology"/>
<dbReference type="GO" id="GO:0016020">
    <property type="term" value="C:membrane"/>
    <property type="evidence" value="ECO:0007669"/>
    <property type="project" value="UniProtKB-SubCell"/>
</dbReference>
<evidence type="ECO:0000256" key="7">
    <source>
        <dbReference type="ARBA" id="ARBA00023288"/>
    </source>
</evidence>
<organism evidence="8 9">
    <name type="scientific">Halopseudomonas laoshanensis</name>
    <dbReference type="NCBI Taxonomy" id="2268758"/>
    <lineage>
        <taxon>Bacteria</taxon>
        <taxon>Pseudomonadati</taxon>
        <taxon>Pseudomonadota</taxon>
        <taxon>Gammaproteobacteria</taxon>
        <taxon>Pseudomonadales</taxon>
        <taxon>Pseudomonadaceae</taxon>
        <taxon>Halopseudomonas</taxon>
    </lineage>
</organism>
<comment type="similarity">
    <text evidence="2">Belongs to the outer membrane factor (OMF) (TC 1.B.17) family.</text>
</comment>
<keyword evidence="5" id="KW-0564">Palmitate</keyword>
<sequence>MSAVLSRESLTIQEAMAVAFAENPDLAAARWEADIAKGSVIQAASLPNPELSVAVEDTRRESSLTSVEFTQPIELGGKRRARTTFAERDRDVALIQTEQKVNELRSAVIHAFYSALRAQEAFELSGKAVELATRGAAVAQGRVTAGKASPMEATRAQLELSDIQLKMESARFDLENAYSMLALVGGQGAPFFNSVEGSFEALPALPASEIILSRVEGVPEVRLARMNILRAEANVGVEKAERIPTVSLSVGSQYDRALGQRVNLVGVSVPLPLFNRNRGALLSAARGADQARDIGQATELRMRAEVRRTLEQWKYAKREVHSLNTRLLPDSENALEGAVRGFEMGKFALIDVLDAQRTFFAVQSRYMDSLGRAIDAWVKLEKIYGVELGVELDAEFDR</sequence>
<dbReference type="OrthoDB" id="9791261at2"/>
<keyword evidence="3" id="KW-0472">Membrane</keyword>
<keyword evidence="7" id="KW-0449">Lipoprotein</keyword>
<dbReference type="Pfam" id="PF02321">
    <property type="entry name" value="OEP"/>
    <property type="match status" value="2"/>
</dbReference>
<dbReference type="Gene3D" id="1.20.1600.10">
    <property type="entry name" value="Outer membrane efflux proteins (OEP)"/>
    <property type="match status" value="1"/>
</dbReference>
<gene>
    <name evidence="8" type="ORF">DT594_10575</name>
</gene>
<comment type="subcellular location">
    <subcellularLocation>
        <location evidence="1">Cell outer membrane</location>
    </subcellularLocation>
</comment>
<evidence type="ECO:0000256" key="5">
    <source>
        <dbReference type="ARBA" id="ARBA00023139"/>
    </source>
</evidence>